<dbReference type="OrthoDB" id="282243at2"/>
<organism evidence="1 2">
    <name type="scientific">Limihaloglobus sulfuriphilus</name>
    <dbReference type="NCBI Taxonomy" id="1851148"/>
    <lineage>
        <taxon>Bacteria</taxon>
        <taxon>Pseudomonadati</taxon>
        <taxon>Planctomycetota</taxon>
        <taxon>Phycisphaerae</taxon>
        <taxon>Sedimentisphaerales</taxon>
        <taxon>Sedimentisphaeraceae</taxon>
        <taxon>Limihaloglobus</taxon>
    </lineage>
</organism>
<name>A0A1Q2MBM3_9BACT</name>
<dbReference type="RefSeq" id="WP_146682374.1">
    <property type="nucleotide sequence ID" value="NZ_CP019646.1"/>
</dbReference>
<gene>
    <name evidence="1" type="ORF">SMSP2_00421</name>
</gene>
<protein>
    <submittedName>
        <fullName evidence="1">Protein restricted to Verrucomicrobia-Planctomycetes group</fullName>
    </submittedName>
</protein>
<proteinExistence type="predicted"/>
<accession>A0A1Q2MBM3</accession>
<dbReference type="EMBL" id="CP019646">
    <property type="protein sequence ID" value="AQQ70081.1"/>
    <property type="molecule type" value="Genomic_DNA"/>
</dbReference>
<sequence>MNGKDKRTEIRKLAKTDSRYHPDAFFLVCDGLEHAVTKLRKNVKYPADRHISGKELSSSIAELALDRWGYMTRIVLKRWGVEETLDFGEIVYLMIDNKLMSSQPGDTIQDFVDVFDFEDVFEKKFRIKPLEK</sequence>
<reference evidence="2" key="1">
    <citation type="submission" date="2017-02" db="EMBL/GenBank/DDBJ databases">
        <title>Comparative genomics and description of representatives of a novel lineage of planctomycetes thriving in anoxic sediments.</title>
        <authorList>
            <person name="Spring S."/>
            <person name="Bunk B."/>
            <person name="Sproer C."/>
        </authorList>
    </citation>
    <scope>NUCLEOTIDE SEQUENCE [LARGE SCALE GENOMIC DNA]</scope>
    <source>
        <strain evidence="2">SM-Chi-D1</strain>
    </source>
</reference>
<dbReference type="InterPro" id="IPR026406">
    <property type="entry name" value="Ver/Plancto_CHP"/>
</dbReference>
<evidence type="ECO:0000313" key="1">
    <source>
        <dbReference type="EMBL" id="AQQ70081.1"/>
    </source>
</evidence>
<dbReference type="KEGG" id="pbas:SMSP2_00421"/>
<dbReference type="Proteomes" id="UP000188181">
    <property type="component" value="Chromosome"/>
</dbReference>
<dbReference type="STRING" id="1851148.SMSP2_00421"/>
<evidence type="ECO:0000313" key="2">
    <source>
        <dbReference type="Proteomes" id="UP000188181"/>
    </source>
</evidence>
<dbReference type="AlphaFoldDB" id="A0A1Q2MBM3"/>
<keyword evidence="2" id="KW-1185">Reference proteome</keyword>
<dbReference type="NCBIfam" id="TIGR04138">
    <property type="entry name" value="Plancto_Ver_chp"/>
    <property type="match status" value="1"/>
</dbReference>